<keyword evidence="1" id="KW-0472">Membrane</keyword>
<dbReference type="EMBL" id="JALNTZ010000006">
    <property type="protein sequence ID" value="KAJ3648952.1"/>
    <property type="molecule type" value="Genomic_DNA"/>
</dbReference>
<accession>A0AA38IGI6</accession>
<dbReference type="EMBL" id="JALNTZ010000006">
    <property type="protein sequence ID" value="KAJ3648951.1"/>
    <property type="molecule type" value="Genomic_DNA"/>
</dbReference>
<feature type="transmembrane region" description="Helical" evidence="1">
    <location>
        <begin position="44"/>
        <end position="66"/>
    </location>
</feature>
<dbReference type="PANTHER" id="PTHR36694">
    <property type="entry name" value="PASIFLORA 1, ISOFORM A-RELATED"/>
    <property type="match status" value="1"/>
</dbReference>
<evidence type="ECO:0000313" key="3">
    <source>
        <dbReference type="EMBL" id="KAJ3655570.1"/>
    </source>
</evidence>
<comment type="caution">
    <text evidence="3">The sequence shown here is derived from an EMBL/GenBank/DDBJ whole genome shotgun (WGS) entry which is preliminary data.</text>
</comment>
<feature type="transmembrane region" description="Helical" evidence="1">
    <location>
        <begin position="78"/>
        <end position="98"/>
    </location>
</feature>
<reference evidence="3" key="1">
    <citation type="journal article" date="2023" name="G3 (Bethesda)">
        <title>Whole genome assemblies of Zophobas morio and Tenebrio molitor.</title>
        <authorList>
            <person name="Kaur S."/>
            <person name="Stinson S.A."/>
            <person name="diCenzo G.C."/>
        </authorList>
    </citation>
    <scope>NUCLEOTIDE SEQUENCE</scope>
    <source>
        <strain evidence="3">QUZm001</strain>
    </source>
</reference>
<name>A0AA38IGI6_9CUCU</name>
<feature type="transmembrane region" description="Helical" evidence="1">
    <location>
        <begin position="12"/>
        <end position="38"/>
    </location>
</feature>
<keyword evidence="1" id="KW-0812">Transmembrane</keyword>
<organism evidence="3 4">
    <name type="scientific">Zophobas morio</name>
    <dbReference type="NCBI Taxonomy" id="2755281"/>
    <lineage>
        <taxon>Eukaryota</taxon>
        <taxon>Metazoa</taxon>
        <taxon>Ecdysozoa</taxon>
        <taxon>Arthropoda</taxon>
        <taxon>Hexapoda</taxon>
        <taxon>Insecta</taxon>
        <taxon>Pterygota</taxon>
        <taxon>Neoptera</taxon>
        <taxon>Endopterygota</taxon>
        <taxon>Coleoptera</taxon>
        <taxon>Polyphaga</taxon>
        <taxon>Cucujiformia</taxon>
        <taxon>Tenebrionidae</taxon>
        <taxon>Zophobas</taxon>
    </lineage>
</organism>
<evidence type="ECO:0000256" key="1">
    <source>
        <dbReference type="SAM" id="Phobius"/>
    </source>
</evidence>
<evidence type="ECO:0000313" key="4">
    <source>
        <dbReference type="Proteomes" id="UP001168821"/>
    </source>
</evidence>
<gene>
    <name evidence="3" type="ORF">Zmor_014693</name>
    <name evidence="2" type="ORF">Zmor_020717</name>
</gene>
<protein>
    <submittedName>
        <fullName evidence="3">Uncharacterized protein</fullName>
    </submittedName>
</protein>
<sequence>MALVESCFCCSLAIASGFFAVYLLIAYLIAFAFELLWILESLVALPAAAVLLCAGYFTMALFAALLIHGLATKNTLCLIAWMFSVTILTFPEAGLVIYMSIQYWRIETLYGVTELASWLVRIIVNVIQLILIQSLYTSWKDEEVVEKRLRDLNMTAIPIPRESLPQLNSQYYQNNAYDNSEEINMTLKRATSTPHIWNGSIPNNLASMQFDGFQFCTTQSEFNASIFMPNFITNEMNPTSKKAQSMMDLRILDDSQDKINYPSILANKTVIEADGTNMSNFDFSQPRLQKYASVDALNDINKSSHVIKNRTGFYAQPIPNYGVPIYYGPLDGPDFLIYKKQLDKLSSKNSLSNASADDVQKYRDVAL</sequence>
<keyword evidence="1" id="KW-1133">Transmembrane helix</keyword>
<dbReference type="Proteomes" id="UP001168821">
    <property type="component" value="Unassembled WGS sequence"/>
</dbReference>
<proteinExistence type="predicted"/>
<evidence type="ECO:0000313" key="2">
    <source>
        <dbReference type="EMBL" id="KAJ3648951.1"/>
    </source>
</evidence>
<dbReference type="PANTHER" id="PTHR36694:SF11">
    <property type="entry name" value="LP21121P-RELATED"/>
    <property type="match status" value="1"/>
</dbReference>
<dbReference type="AlphaFoldDB" id="A0AA38IGI6"/>
<keyword evidence="4" id="KW-1185">Reference proteome</keyword>
<dbReference type="EMBL" id="JALNTZ010000004">
    <property type="protein sequence ID" value="KAJ3655570.1"/>
    <property type="molecule type" value="Genomic_DNA"/>
</dbReference>